<accession>A0A076JS36</accession>
<evidence type="ECO:0000259" key="2">
    <source>
        <dbReference type="Pfam" id="PF13649"/>
    </source>
</evidence>
<feature type="region of interest" description="Disordered" evidence="1">
    <location>
        <begin position="1"/>
        <end position="41"/>
    </location>
</feature>
<proteinExistence type="predicted"/>
<feature type="compositionally biased region" description="Polar residues" evidence="1">
    <location>
        <begin position="7"/>
        <end position="24"/>
    </location>
</feature>
<name>A0A076JS36_9VIRU</name>
<dbReference type="InterPro" id="IPR029063">
    <property type="entry name" value="SAM-dependent_MTases_sf"/>
</dbReference>
<dbReference type="Pfam" id="PF13649">
    <property type="entry name" value="Methyltransf_25"/>
    <property type="match status" value="1"/>
</dbReference>
<protein>
    <recommendedName>
        <fullName evidence="2">Methyltransferase domain-containing protein</fullName>
    </recommendedName>
</protein>
<dbReference type="KEGG" id="vg:20098138"/>
<organism evidence="3 4">
    <name type="scientific">Cladosporium cladosporioides virus 1</name>
    <dbReference type="NCBI Taxonomy" id="1529605"/>
    <lineage>
        <taxon>Viruses</taxon>
        <taxon>Riboviria</taxon>
        <taxon>Riboviria incertae sedis</taxon>
        <taxon>Polymycoviridae</taxon>
        <taxon>Polymycovirus</taxon>
        <taxon>Polymycovirus cladosporii</taxon>
        <taxon>Cladosporium cladosporioides polymycovirus 1</taxon>
    </lineage>
</organism>
<reference evidence="3 4" key="1">
    <citation type="submission" date="2014-05" db="EMBL/GenBank/DDBJ databases">
        <title>Study of a new virus infecting Cladosporium cladosporioides.</title>
        <authorList>
            <person name="Yu Z."/>
            <person name="Jin L."/>
            <person name="Chen H."/>
            <person name="Jiang X."/>
            <person name="Yu J."/>
            <person name="Xu W."/>
            <person name="Chen J."/>
        </authorList>
    </citation>
    <scope>NUCLEOTIDE SEQUENCE [LARGE SCALE GENOMIC DNA]</scope>
    <source>
        <strain evidence="3 4">DF15</strain>
    </source>
</reference>
<keyword evidence="4" id="KW-1185">Reference proteome</keyword>
<evidence type="ECO:0000313" key="3">
    <source>
        <dbReference type="EMBL" id="AII80569.1"/>
    </source>
</evidence>
<evidence type="ECO:0000256" key="1">
    <source>
        <dbReference type="SAM" id="MobiDB-lite"/>
    </source>
</evidence>
<dbReference type="Gene3D" id="3.40.50.150">
    <property type="entry name" value="Vaccinia Virus protein VP39"/>
    <property type="match status" value="1"/>
</dbReference>
<evidence type="ECO:0000313" key="4">
    <source>
        <dbReference type="Proteomes" id="UP000202687"/>
    </source>
</evidence>
<feature type="domain" description="Methyltransferase" evidence="2">
    <location>
        <begin position="131"/>
        <end position="234"/>
    </location>
</feature>
<dbReference type="SUPFAM" id="SSF53335">
    <property type="entry name" value="S-adenosyl-L-methionine-dependent methyltransferases"/>
    <property type="match status" value="1"/>
</dbReference>
<dbReference type="InterPro" id="IPR041698">
    <property type="entry name" value="Methyltransf_25"/>
</dbReference>
<dbReference type="RefSeq" id="YP_009052472.1">
    <property type="nucleotide sequence ID" value="NC_024706.1"/>
</dbReference>
<dbReference type="CDD" id="cd02440">
    <property type="entry name" value="AdoMet_MTases"/>
    <property type="match status" value="1"/>
</dbReference>
<sequence length="619" mass="66628">MRRTGFSRDSLSRQSYAPSVQNMSRRPETRRRASVLSTTSLATSSNRSVSVTAQRGPQVQPKAPLELYEYGDPVAQFSNEFRHNPQGVSDAVHLRYLTQEQLNSVRADERRAGRALVDMSSALVPVNGARVLILACGRGATIAAIARYGPASMTLVDSNPDVVAGALEQVERIGQSASVNVFPVVDDAWSFARSDDGAYDLILCVHSVAQIIKSSPSGSEGFANDVSQLLAPGGILIMDEHMSFTDVDGVAPAGVSDRADRHIATGLGKFNDDVPYMLPRVLPGCARRAEWVTPGNPHPMQRWFYIAWEKRSDRENVRPPAPTTFPRLAPLPACGPVSDPVLFELSYPRASRGTKLPISRDDRRVVQPGRLMPKVDGTAAVLLLDGSLALHSGPKMGGAFRLPCHFDVPTLCTAELVLSSSGDYLLFVTGVIDRGGRPVDPSSNAELRTLDGLHDYLSEVGIIVNSPDLIPHVSGNTLVIPGSPAGRTVPVDGVNLLANGRWGRFFKPSSTLSIDVAADDWAIIKGDLVETFRLTRPFGNQGSPDFPRLGPANSGGVVEVGVEFDGLMPHLRPLRGRPDKRSSDKTGKVLAFLSALVRIAPIAVEVSTTSRLINFLNTG</sequence>
<dbReference type="EMBL" id="KJ787688">
    <property type="protein sequence ID" value="AII80569.1"/>
    <property type="molecule type" value="Genomic_RNA"/>
</dbReference>
<dbReference type="Proteomes" id="UP000202687">
    <property type="component" value="Genome"/>
</dbReference>
<dbReference type="GeneID" id="20098138"/>